<dbReference type="EnsemblProtists" id="EOD18947">
    <property type="protein sequence ID" value="EOD18947"/>
    <property type="gene ID" value="EMIHUDRAFT_243460"/>
</dbReference>
<feature type="compositionally biased region" description="Low complexity" evidence="2">
    <location>
        <begin position="100"/>
        <end position="110"/>
    </location>
</feature>
<name>A0A0D3J612_EMIH1</name>
<dbReference type="AlphaFoldDB" id="A0A0D3J612"/>
<dbReference type="RefSeq" id="XP_005771376.1">
    <property type="nucleotide sequence ID" value="XM_005771319.1"/>
</dbReference>
<dbReference type="Proteomes" id="UP000013827">
    <property type="component" value="Unassembled WGS sequence"/>
</dbReference>
<feature type="coiled-coil region" evidence="1">
    <location>
        <begin position="119"/>
        <end position="149"/>
    </location>
</feature>
<reference evidence="3" key="2">
    <citation type="submission" date="2024-10" db="UniProtKB">
        <authorList>
            <consortium name="EnsemblProtists"/>
        </authorList>
    </citation>
    <scope>IDENTIFICATION</scope>
</reference>
<proteinExistence type="predicted"/>
<sequence>MPGEWSSKAFRDCLRRGGSGSPRLFRAGGSSGVPVLVPVRASPVPSVVRGSLLVKFAFAVPVPYPVSCEADLKILFLSRLFKRTDTDETMSQFGPPRPAPVKASASRAAPSRVAREAAHATLKAQLTDLQRQNEALIAEKTELAEAQREVQSSLACALEREGALAAILSSGGINAMARAPIDWSTEDAKQALAEDEARAEFCEQFDARIRSGRERMAQLLSEQKALHASLDQPCALA</sequence>
<reference evidence="4" key="1">
    <citation type="journal article" date="2013" name="Nature">
        <title>Pan genome of the phytoplankton Emiliania underpins its global distribution.</title>
        <authorList>
            <person name="Read B.A."/>
            <person name="Kegel J."/>
            <person name="Klute M.J."/>
            <person name="Kuo A."/>
            <person name="Lefebvre S.C."/>
            <person name="Maumus F."/>
            <person name="Mayer C."/>
            <person name="Miller J."/>
            <person name="Monier A."/>
            <person name="Salamov A."/>
            <person name="Young J."/>
            <person name="Aguilar M."/>
            <person name="Claverie J.M."/>
            <person name="Frickenhaus S."/>
            <person name="Gonzalez K."/>
            <person name="Herman E.K."/>
            <person name="Lin Y.C."/>
            <person name="Napier J."/>
            <person name="Ogata H."/>
            <person name="Sarno A.F."/>
            <person name="Shmutz J."/>
            <person name="Schroeder D."/>
            <person name="de Vargas C."/>
            <person name="Verret F."/>
            <person name="von Dassow P."/>
            <person name="Valentin K."/>
            <person name="Van de Peer Y."/>
            <person name="Wheeler G."/>
            <person name="Dacks J.B."/>
            <person name="Delwiche C.F."/>
            <person name="Dyhrman S.T."/>
            <person name="Glockner G."/>
            <person name="John U."/>
            <person name="Richards T."/>
            <person name="Worden A.Z."/>
            <person name="Zhang X."/>
            <person name="Grigoriev I.V."/>
            <person name="Allen A.E."/>
            <person name="Bidle K."/>
            <person name="Borodovsky M."/>
            <person name="Bowler C."/>
            <person name="Brownlee C."/>
            <person name="Cock J.M."/>
            <person name="Elias M."/>
            <person name="Gladyshev V.N."/>
            <person name="Groth M."/>
            <person name="Guda C."/>
            <person name="Hadaegh A."/>
            <person name="Iglesias-Rodriguez M.D."/>
            <person name="Jenkins J."/>
            <person name="Jones B.M."/>
            <person name="Lawson T."/>
            <person name="Leese F."/>
            <person name="Lindquist E."/>
            <person name="Lobanov A."/>
            <person name="Lomsadze A."/>
            <person name="Malik S.B."/>
            <person name="Marsh M.E."/>
            <person name="Mackinder L."/>
            <person name="Mock T."/>
            <person name="Mueller-Roeber B."/>
            <person name="Pagarete A."/>
            <person name="Parker M."/>
            <person name="Probert I."/>
            <person name="Quesneville H."/>
            <person name="Raines C."/>
            <person name="Rensing S.A."/>
            <person name="Riano-Pachon D.M."/>
            <person name="Richier S."/>
            <person name="Rokitta S."/>
            <person name="Shiraiwa Y."/>
            <person name="Soanes D.M."/>
            <person name="van der Giezen M."/>
            <person name="Wahlund T.M."/>
            <person name="Williams B."/>
            <person name="Wilson W."/>
            <person name="Wolfe G."/>
            <person name="Wurch L.L."/>
        </authorList>
    </citation>
    <scope>NUCLEOTIDE SEQUENCE</scope>
</reference>
<keyword evidence="1" id="KW-0175">Coiled coil</keyword>
<accession>A0A0D3J612</accession>
<dbReference type="GeneID" id="17264517"/>
<dbReference type="KEGG" id="ehx:EMIHUDRAFT_243460"/>
<keyword evidence="4" id="KW-1185">Reference proteome</keyword>
<evidence type="ECO:0000256" key="2">
    <source>
        <dbReference type="SAM" id="MobiDB-lite"/>
    </source>
</evidence>
<evidence type="ECO:0000256" key="1">
    <source>
        <dbReference type="SAM" id="Coils"/>
    </source>
</evidence>
<evidence type="ECO:0000313" key="3">
    <source>
        <dbReference type="EnsemblProtists" id="EOD18947"/>
    </source>
</evidence>
<evidence type="ECO:0008006" key="5">
    <source>
        <dbReference type="Google" id="ProtNLM"/>
    </source>
</evidence>
<dbReference type="PaxDb" id="2903-EOD18947"/>
<organism evidence="3 4">
    <name type="scientific">Emiliania huxleyi (strain CCMP1516)</name>
    <dbReference type="NCBI Taxonomy" id="280463"/>
    <lineage>
        <taxon>Eukaryota</taxon>
        <taxon>Haptista</taxon>
        <taxon>Haptophyta</taxon>
        <taxon>Prymnesiophyceae</taxon>
        <taxon>Isochrysidales</taxon>
        <taxon>Noelaerhabdaceae</taxon>
        <taxon>Emiliania</taxon>
    </lineage>
</organism>
<evidence type="ECO:0000313" key="4">
    <source>
        <dbReference type="Proteomes" id="UP000013827"/>
    </source>
</evidence>
<feature type="region of interest" description="Disordered" evidence="2">
    <location>
        <begin position="87"/>
        <end position="110"/>
    </location>
</feature>
<protein>
    <recommendedName>
        <fullName evidence="5">VPS37 C-terminal domain-containing protein</fullName>
    </recommendedName>
</protein>
<dbReference type="HOGENOM" id="CLU_1172535_0_0_1"/>